<reference evidence="5 6" key="1">
    <citation type="journal article" date="2018" name="Mol. Biol. Evol.">
        <title>Broad Genomic Sampling Reveals a Smut Pathogenic Ancestry of the Fungal Clade Ustilaginomycotina.</title>
        <authorList>
            <person name="Kijpornyongpan T."/>
            <person name="Mondo S.J."/>
            <person name="Barry K."/>
            <person name="Sandor L."/>
            <person name="Lee J."/>
            <person name="Lipzen A."/>
            <person name="Pangilinan J."/>
            <person name="LaButti K."/>
            <person name="Hainaut M."/>
            <person name="Henrissat B."/>
            <person name="Grigoriev I.V."/>
            <person name="Spatafora J.W."/>
            <person name="Aime M.C."/>
        </authorList>
    </citation>
    <scope>NUCLEOTIDE SEQUENCE [LARGE SCALE GENOMIC DNA]</scope>
    <source>
        <strain evidence="5 6">MCA 4198</strain>
    </source>
</reference>
<comment type="subcellular location">
    <subcellularLocation>
        <location evidence="1">Nucleus</location>
    </subcellularLocation>
</comment>
<dbReference type="GO" id="GO:0000981">
    <property type="term" value="F:DNA-binding transcription factor activity, RNA polymerase II-specific"/>
    <property type="evidence" value="ECO:0007669"/>
    <property type="project" value="InterPro"/>
</dbReference>
<dbReference type="AlphaFoldDB" id="A0A316YL42"/>
<dbReference type="PANTHER" id="PTHR31001:SF89">
    <property type="entry name" value="ZN(2)-C6 FUNGAL-TYPE DOMAIN-CONTAINING PROTEIN"/>
    <property type="match status" value="1"/>
</dbReference>
<proteinExistence type="predicted"/>
<evidence type="ECO:0000313" key="6">
    <source>
        <dbReference type="Proteomes" id="UP000245768"/>
    </source>
</evidence>
<feature type="compositionally biased region" description="Low complexity" evidence="3">
    <location>
        <begin position="668"/>
        <end position="683"/>
    </location>
</feature>
<keyword evidence="2" id="KW-0539">Nucleus</keyword>
<sequence length="720" mass="80268">MDAIPTSNMARGTMRLAGERPEPEFKWSCAPCRKRKSKCDRVQPCSSCTLRGTQTSCYVSNEAPRITPTSTKAPAAAAEDTATKRRLEALFEPALLDVGAGESKRARQAPSDSMVKFQDTLTKLSRSIQKLQHDGVKGTAGWGDTRPPWGDKLVQWDDLKDVLPTVREGNLFLDVFFTEMQWVVNYISKDRLDASWKTLTTDGRISRFSASLICSLFATVYLLCPSASAAHEAIKREPERFRVLHRTARTLLNEGSFADDEEFVDAGDIVGNELGVTFDQLQAYTMYASYCSLAGLTKKTWVSVGEAVRLGKASDLFDESRWARDRPCNSILDDDEVEYRRRMAWALSTLDRWQGLHYYRAIDMADDFSVHPPSFVSGDPSDPAVRFGRLMMGQSAVIRDVYRFVRNLTRMSASDRRQQAVLIDGRIEAWYSDLPDWLSYENACCKLKADDPQSYKLAAQALLLHNSMYKLRCILMRPFLLDPAAPHEMRFAALRNARKILEAMPLLVTLSNNPWTIIPPSWPTHQLFVAASTFTIVFLSSPSESSATDGSTTSSEKHAYSKWPDWPAEDLDWFASNVFEAIDTLHLVGSGMTGATARVSKRLLVGLISEREKLKERFADWNEASNRAAQTRARKDTVPSVLTAQASSPLFTSPSDDAKPAATENNGPLSSFSTTSTALLPTPNSTPPGPDAFPDWPFMAPWEWAALTDSFDNGQLDFAT</sequence>
<dbReference type="EMBL" id="KZ819636">
    <property type="protein sequence ID" value="PWN89939.1"/>
    <property type="molecule type" value="Genomic_DNA"/>
</dbReference>
<keyword evidence="6" id="KW-1185">Reference proteome</keyword>
<dbReference type="Gene3D" id="4.10.240.10">
    <property type="entry name" value="Zn(2)-C6 fungal-type DNA-binding domain"/>
    <property type="match status" value="1"/>
</dbReference>
<evidence type="ECO:0000256" key="3">
    <source>
        <dbReference type="SAM" id="MobiDB-lite"/>
    </source>
</evidence>
<feature type="domain" description="Zn(2)-C6 fungal-type" evidence="4">
    <location>
        <begin position="28"/>
        <end position="59"/>
    </location>
</feature>
<gene>
    <name evidence="5" type="ORF">FA10DRAFT_285656</name>
</gene>
<dbReference type="PROSITE" id="PS00463">
    <property type="entry name" value="ZN2_CY6_FUNGAL_1"/>
    <property type="match status" value="1"/>
</dbReference>
<dbReference type="RefSeq" id="XP_025377137.1">
    <property type="nucleotide sequence ID" value="XM_025524014.1"/>
</dbReference>
<dbReference type="SMART" id="SM00066">
    <property type="entry name" value="GAL4"/>
    <property type="match status" value="1"/>
</dbReference>
<name>A0A316YL42_9BASI</name>
<dbReference type="PROSITE" id="PS50048">
    <property type="entry name" value="ZN2_CY6_FUNGAL_2"/>
    <property type="match status" value="1"/>
</dbReference>
<dbReference type="SUPFAM" id="SSF57701">
    <property type="entry name" value="Zn2/Cys6 DNA-binding domain"/>
    <property type="match status" value="1"/>
</dbReference>
<evidence type="ECO:0000256" key="2">
    <source>
        <dbReference type="ARBA" id="ARBA00023242"/>
    </source>
</evidence>
<dbReference type="OrthoDB" id="6780543at2759"/>
<dbReference type="GO" id="GO:0005634">
    <property type="term" value="C:nucleus"/>
    <property type="evidence" value="ECO:0007669"/>
    <property type="project" value="UniProtKB-SubCell"/>
</dbReference>
<dbReference type="InterPro" id="IPR050613">
    <property type="entry name" value="Sec_Metabolite_Reg"/>
</dbReference>
<dbReference type="GeneID" id="37045930"/>
<dbReference type="PANTHER" id="PTHR31001">
    <property type="entry name" value="UNCHARACTERIZED TRANSCRIPTIONAL REGULATORY PROTEIN"/>
    <property type="match status" value="1"/>
</dbReference>
<dbReference type="CDD" id="cd12148">
    <property type="entry name" value="fungal_TF_MHR"/>
    <property type="match status" value="1"/>
</dbReference>
<protein>
    <recommendedName>
        <fullName evidence="4">Zn(2)-C6 fungal-type domain-containing protein</fullName>
    </recommendedName>
</protein>
<evidence type="ECO:0000313" key="5">
    <source>
        <dbReference type="EMBL" id="PWN89939.1"/>
    </source>
</evidence>
<dbReference type="Pfam" id="PF00172">
    <property type="entry name" value="Zn_clus"/>
    <property type="match status" value="1"/>
</dbReference>
<dbReference type="GO" id="GO:0008270">
    <property type="term" value="F:zinc ion binding"/>
    <property type="evidence" value="ECO:0007669"/>
    <property type="project" value="InterPro"/>
</dbReference>
<accession>A0A316YL42</accession>
<dbReference type="InterPro" id="IPR036864">
    <property type="entry name" value="Zn2-C6_fun-type_DNA-bd_sf"/>
</dbReference>
<evidence type="ECO:0000256" key="1">
    <source>
        <dbReference type="ARBA" id="ARBA00004123"/>
    </source>
</evidence>
<evidence type="ECO:0000259" key="4">
    <source>
        <dbReference type="PROSITE" id="PS50048"/>
    </source>
</evidence>
<dbReference type="InterPro" id="IPR001138">
    <property type="entry name" value="Zn2Cys6_DnaBD"/>
</dbReference>
<dbReference type="STRING" id="215250.A0A316YL42"/>
<organism evidence="5 6">
    <name type="scientific">Acaromyces ingoldii</name>
    <dbReference type="NCBI Taxonomy" id="215250"/>
    <lineage>
        <taxon>Eukaryota</taxon>
        <taxon>Fungi</taxon>
        <taxon>Dikarya</taxon>
        <taxon>Basidiomycota</taxon>
        <taxon>Ustilaginomycotina</taxon>
        <taxon>Exobasidiomycetes</taxon>
        <taxon>Exobasidiales</taxon>
        <taxon>Cryptobasidiaceae</taxon>
        <taxon>Acaromyces</taxon>
    </lineage>
</organism>
<feature type="compositionally biased region" description="Polar residues" evidence="3">
    <location>
        <begin position="640"/>
        <end position="655"/>
    </location>
</feature>
<dbReference type="InParanoid" id="A0A316YL42"/>
<dbReference type="Proteomes" id="UP000245768">
    <property type="component" value="Unassembled WGS sequence"/>
</dbReference>
<dbReference type="CDD" id="cd00067">
    <property type="entry name" value="GAL4"/>
    <property type="match status" value="1"/>
</dbReference>
<feature type="region of interest" description="Disordered" evidence="3">
    <location>
        <begin position="625"/>
        <end position="695"/>
    </location>
</feature>